<evidence type="ECO:0000256" key="3">
    <source>
        <dbReference type="ARBA" id="ARBA00018323"/>
    </source>
</evidence>
<protein>
    <recommendedName>
        <fullName evidence="3">Uroporphyrinogen-III C-methyltransferase</fullName>
        <ecNumber evidence="2">2.1.1.107</ecNumber>
    </recommendedName>
    <alternativeName>
        <fullName evidence="8">Uroporphyrinogen III methylase</fullName>
    </alternativeName>
</protein>
<keyword evidence="6" id="KW-0949">S-adenosyl-L-methionine</keyword>
<keyword evidence="7" id="KW-0627">Porphyrin biosynthesis</keyword>
<dbReference type="GO" id="GO:0019354">
    <property type="term" value="P:siroheme biosynthetic process"/>
    <property type="evidence" value="ECO:0007669"/>
    <property type="project" value="InterPro"/>
</dbReference>
<dbReference type="InterPro" id="IPR014776">
    <property type="entry name" value="4pyrrole_Mease_sub2"/>
</dbReference>
<dbReference type="PANTHER" id="PTHR45790:SF3">
    <property type="entry name" value="S-ADENOSYL-L-METHIONINE-DEPENDENT UROPORPHYRINOGEN III METHYLTRANSFERASE, CHLOROPLASTIC"/>
    <property type="match status" value="1"/>
</dbReference>
<dbReference type="Pfam" id="PF00590">
    <property type="entry name" value="TP_methylase"/>
    <property type="match status" value="1"/>
</dbReference>
<dbReference type="CDD" id="cd11642">
    <property type="entry name" value="SUMT"/>
    <property type="match status" value="1"/>
</dbReference>
<evidence type="ECO:0000313" key="11">
    <source>
        <dbReference type="EMBL" id="KOO39488.1"/>
    </source>
</evidence>
<dbReference type="InterPro" id="IPR014777">
    <property type="entry name" value="4pyrrole_Mease_sub1"/>
</dbReference>
<dbReference type="InterPro" id="IPR035996">
    <property type="entry name" value="4pyrrol_Methylase_sf"/>
</dbReference>
<dbReference type="InterPro" id="IPR050161">
    <property type="entry name" value="Siro_Cobalamin_biosynth"/>
</dbReference>
<dbReference type="FunFam" id="3.40.1010.10:FF:000001">
    <property type="entry name" value="Siroheme synthase"/>
    <property type="match status" value="1"/>
</dbReference>
<dbReference type="Gene3D" id="3.40.1010.10">
    <property type="entry name" value="Cobalt-precorrin-4 Transmethylase, Domain 1"/>
    <property type="match status" value="1"/>
</dbReference>
<evidence type="ECO:0000256" key="7">
    <source>
        <dbReference type="ARBA" id="ARBA00023244"/>
    </source>
</evidence>
<evidence type="ECO:0000256" key="2">
    <source>
        <dbReference type="ARBA" id="ARBA00012162"/>
    </source>
</evidence>
<dbReference type="PATRIC" id="fig|136160.3.peg.2816"/>
<dbReference type="SUPFAM" id="SSF69618">
    <property type="entry name" value="HemD-like"/>
    <property type="match status" value="1"/>
</dbReference>
<dbReference type="Gene3D" id="3.40.50.10090">
    <property type="match status" value="3"/>
</dbReference>
<dbReference type="FunFam" id="3.30.950.10:FF:000001">
    <property type="entry name" value="Siroheme synthase"/>
    <property type="match status" value="1"/>
</dbReference>
<dbReference type="PROSITE" id="PS00840">
    <property type="entry name" value="SUMT_2"/>
    <property type="match status" value="1"/>
</dbReference>
<evidence type="ECO:0000256" key="4">
    <source>
        <dbReference type="ARBA" id="ARBA00022603"/>
    </source>
</evidence>
<dbReference type="AlphaFoldDB" id="A0A0M0KM77"/>
<dbReference type="InterPro" id="IPR000878">
    <property type="entry name" value="4pyrrol_Mease"/>
</dbReference>
<dbReference type="GO" id="GO:0032259">
    <property type="term" value="P:methylation"/>
    <property type="evidence" value="ECO:0007669"/>
    <property type="project" value="UniProtKB-KW"/>
</dbReference>
<dbReference type="EMBL" id="LILD01000001">
    <property type="protein sequence ID" value="KOO39488.1"/>
    <property type="molecule type" value="Genomic_DNA"/>
</dbReference>
<dbReference type="EC" id="2.1.1.107" evidence="2"/>
<evidence type="ECO:0000256" key="8">
    <source>
        <dbReference type="ARBA" id="ARBA00079776"/>
    </source>
</evidence>
<dbReference type="PANTHER" id="PTHR45790">
    <property type="entry name" value="SIROHEME SYNTHASE-RELATED"/>
    <property type="match status" value="1"/>
</dbReference>
<keyword evidence="4 9" id="KW-0489">Methyltransferase</keyword>
<dbReference type="GO" id="GO:0004851">
    <property type="term" value="F:uroporphyrin-III C-methyltransferase activity"/>
    <property type="evidence" value="ECO:0007669"/>
    <property type="project" value="UniProtKB-EC"/>
</dbReference>
<dbReference type="InterPro" id="IPR003043">
    <property type="entry name" value="Uropor_MeTrfase_CS"/>
</dbReference>
<comment type="caution">
    <text evidence="11">The sequence shown here is derived from an EMBL/GenBank/DDBJ whole genome shotgun (WGS) entry which is preliminary data.</text>
</comment>
<dbReference type="NCBIfam" id="NF004790">
    <property type="entry name" value="PRK06136.1"/>
    <property type="match status" value="1"/>
</dbReference>
<evidence type="ECO:0000256" key="9">
    <source>
        <dbReference type="RuleBase" id="RU003960"/>
    </source>
</evidence>
<dbReference type="PROSITE" id="PS00839">
    <property type="entry name" value="SUMT_1"/>
    <property type="match status" value="1"/>
</dbReference>
<evidence type="ECO:0000256" key="6">
    <source>
        <dbReference type="ARBA" id="ARBA00022691"/>
    </source>
</evidence>
<proteinExistence type="inferred from homology"/>
<gene>
    <name evidence="11" type="ORF">AMD02_11990</name>
</gene>
<comment type="similarity">
    <text evidence="1 9">Belongs to the precorrin methyltransferase family.</text>
</comment>
<dbReference type="InterPro" id="IPR006366">
    <property type="entry name" value="CobA/CysG_C"/>
</dbReference>
<evidence type="ECO:0000256" key="5">
    <source>
        <dbReference type="ARBA" id="ARBA00022679"/>
    </source>
</evidence>
<dbReference type="InterPro" id="IPR003754">
    <property type="entry name" value="4pyrrol_synth_uPrphyn_synth"/>
</dbReference>
<keyword evidence="5 9" id="KW-0808">Transferase</keyword>
<dbReference type="SUPFAM" id="SSF53790">
    <property type="entry name" value="Tetrapyrrole methylase"/>
    <property type="match status" value="1"/>
</dbReference>
<dbReference type="RefSeq" id="WP_053431447.1">
    <property type="nucleotide sequence ID" value="NZ_LILD02000003.1"/>
</dbReference>
<dbReference type="GO" id="GO:0004852">
    <property type="term" value="F:uroporphyrinogen-III synthase activity"/>
    <property type="evidence" value="ECO:0007669"/>
    <property type="project" value="InterPro"/>
</dbReference>
<dbReference type="InterPro" id="IPR036108">
    <property type="entry name" value="4pyrrol_syn_uPrphyn_synt_sf"/>
</dbReference>
<reference evidence="11" key="1">
    <citation type="submission" date="2015-08" db="EMBL/GenBank/DDBJ databases">
        <title>Complete DNA Sequence of Pseudomonas syringae pv. actinidiae, the Causal Agent of Kiwifruit Canker Disease.</title>
        <authorList>
            <person name="Rikkerink E.H.A."/>
            <person name="Fineran P.C."/>
        </authorList>
    </citation>
    <scope>NUCLEOTIDE SEQUENCE</scope>
    <source>
        <strain evidence="11">DSM 13666</strain>
    </source>
</reference>
<accession>A0A0M0KM77</accession>
<organism evidence="11">
    <name type="scientific">Halalkalibacterium halodurans</name>
    <name type="common">Bacillus halodurans</name>
    <dbReference type="NCBI Taxonomy" id="86665"/>
    <lineage>
        <taxon>Bacteria</taxon>
        <taxon>Bacillati</taxon>
        <taxon>Bacillota</taxon>
        <taxon>Bacilli</taxon>
        <taxon>Bacillales</taxon>
        <taxon>Bacillaceae</taxon>
        <taxon>Halalkalibacterium (ex Joshi et al. 2022)</taxon>
    </lineage>
</organism>
<dbReference type="Gene3D" id="3.30.950.10">
    <property type="entry name" value="Methyltransferase, Cobalt-precorrin-4 Transmethylase, Domain 2"/>
    <property type="match status" value="1"/>
</dbReference>
<dbReference type="NCBIfam" id="TIGR01469">
    <property type="entry name" value="cobA_cysG_Cterm"/>
    <property type="match status" value="1"/>
</dbReference>
<feature type="domain" description="Tetrapyrrole methylase" evidence="10">
    <location>
        <begin position="6"/>
        <end position="218"/>
    </location>
</feature>
<sequence>MNKQGKVYLVGAGPGDLRLMTLKGKDCLQKADVVLYDRLVNPLFLEWTKPEAELIYCGKLPDRHLLRQEAINELLIEKGRQGKVVVRLKGGDPSVFGRVGEEADVLKEAGLPYEIVPGITAGIGASTYAGVPVTHRDYGASFTVVTGHDKSPSGQPLIDWHALANGIDTIAFYMGVSNLPYITEQLIAHGRDPETCVLLIQWGTIGKQRVVEGRLNTIVSRVKEEGITNPAITLVGNIGKLRTEKSWFESQRLFGHQVLIGRTTAEEGGLAKTLMEAGAEVFEFPRWHVTSKPWGVTPNEVQEADHLVFTSPHSVHFFFESLTEQSIDIRHIRGSFFAASKKSLKIIRSFACTAALLQELPAGGKTIIFGDEENEMKRKYSLEGASYVSTHQKALVPQSLRTCRRLLDEGRIETLVFPSAASVNAVIDGLEQCGESVGTLSQAKTVITFGPESSKAAKEAGFQVDIQLEAPSAQLLIETLEAVRV</sequence>
<evidence type="ECO:0000256" key="1">
    <source>
        <dbReference type="ARBA" id="ARBA00005879"/>
    </source>
</evidence>
<dbReference type="CDD" id="cd06578">
    <property type="entry name" value="HemD"/>
    <property type="match status" value="1"/>
</dbReference>
<evidence type="ECO:0000259" key="10">
    <source>
        <dbReference type="Pfam" id="PF00590"/>
    </source>
</evidence>
<name>A0A0M0KM77_ALKHA</name>